<accession>W9QUY4</accession>
<sequence length="72" mass="8459">MAKNIWFGLVSHRRCSDGEREKKVAPVSDGGERMMMAVVEEKRQKWRPSNLLEERKRKMRTAEGEKRKTKLG</sequence>
<organism evidence="2 3">
    <name type="scientific">Morus notabilis</name>
    <dbReference type="NCBI Taxonomy" id="981085"/>
    <lineage>
        <taxon>Eukaryota</taxon>
        <taxon>Viridiplantae</taxon>
        <taxon>Streptophyta</taxon>
        <taxon>Embryophyta</taxon>
        <taxon>Tracheophyta</taxon>
        <taxon>Spermatophyta</taxon>
        <taxon>Magnoliopsida</taxon>
        <taxon>eudicotyledons</taxon>
        <taxon>Gunneridae</taxon>
        <taxon>Pentapetalae</taxon>
        <taxon>rosids</taxon>
        <taxon>fabids</taxon>
        <taxon>Rosales</taxon>
        <taxon>Moraceae</taxon>
        <taxon>Moreae</taxon>
        <taxon>Morus</taxon>
    </lineage>
</organism>
<evidence type="ECO:0000256" key="1">
    <source>
        <dbReference type="SAM" id="MobiDB-lite"/>
    </source>
</evidence>
<dbReference type="Proteomes" id="UP000030645">
    <property type="component" value="Unassembled WGS sequence"/>
</dbReference>
<proteinExistence type="predicted"/>
<feature type="compositionally biased region" description="Basic and acidic residues" evidence="1">
    <location>
        <begin position="52"/>
        <end position="66"/>
    </location>
</feature>
<dbReference type="EMBL" id="KE343820">
    <property type="protein sequence ID" value="EXB42378.1"/>
    <property type="molecule type" value="Genomic_DNA"/>
</dbReference>
<protein>
    <submittedName>
        <fullName evidence="2">Uncharacterized protein</fullName>
    </submittedName>
</protein>
<evidence type="ECO:0000313" key="2">
    <source>
        <dbReference type="EMBL" id="EXB42378.1"/>
    </source>
</evidence>
<evidence type="ECO:0000313" key="3">
    <source>
        <dbReference type="Proteomes" id="UP000030645"/>
    </source>
</evidence>
<name>W9QUY4_9ROSA</name>
<reference evidence="3" key="1">
    <citation type="submission" date="2013-01" db="EMBL/GenBank/DDBJ databases">
        <title>Draft Genome Sequence of a Mulberry Tree, Morus notabilis C.K. Schneid.</title>
        <authorList>
            <person name="He N."/>
            <person name="Zhao S."/>
        </authorList>
    </citation>
    <scope>NUCLEOTIDE SEQUENCE</scope>
</reference>
<gene>
    <name evidence="2" type="ORF">L484_021971</name>
</gene>
<keyword evidence="3" id="KW-1185">Reference proteome</keyword>
<feature type="region of interest" description="Disordered" evidence="1">
    <location>
        <begin position="48"/>
        <end position="72"/>
    </location>
</feature>
<dbReference type="AlphaFoldDB" id="W9QUY4"/>